<feature type="transmembrane region" description="Helical" evidence="2">
    <location>
        <begin position="430"/>
        <end position="451"/>
    </location>
</feature>
<dbReference type="Proteomes" id="UP000237144">
    <property type="component" value="Unassembled WGS sequence"/>
</dbReference>
<feature type="region of interest" description="Disordered" evidence="1">
    <location>
        <begin position="189"/>
        <end position="210"/>
    </location>
</feature>
<comment type="caution">
    <text evidence="3">The sequence shown here is derived from an EMBL/GenBank/DDBJ whole genome shotgun (WGS) entry which is preliminary data.</text>
</comment>
<keyword evidence="2" id="KW-0812">Transmembrane</keyword>
<keyword evidence="2" id="KW-1133">Transmembrane helix</keyword>
<evidence type="ECO:0000313" key="3">
    <source>
        <dbReference type="EMBL" id="POY71999.1"/>
    </source>
</evidence>
<feature type="transmembrane region" description="Helical" evidence="2">
    <location>
        <begin position="387"/>
        <end position="409"/>
    </location>
</feature>
<evidence type="ECO:0000256" key="2">
    <source>
        <dbReference type="SAM" id="Phobius"/>
    </source>
</evidence>
<dbReference type="OrthoDB" id="3339358at2759"/>
<feature type="compositionally biased region" description="Low complexity" evidence="1">
    <location>
        <begin position="223"/>
        <end position="259"/>
    </location>
</feature>
<gene>
    <name evidence="3" type="ORF">BMF94_5008</name>
</gene>
<proteinExistence type="predicted"/>
<feature type="compositionally biased region" description="Low complexity" evidence="1">
    <location>
        <begin position="19"/>
        <end position="30"/>
    </location>
</feature>
<dbReference type="AlphaFoldDB" id="A0A2S5B5E4"/>
<feature type="compositionally biased region" description="Low complexity" evidence="1">
    <location>
        <begin position="86"/>
        <end position="99"/>
    </location>
</feature>
<keyword evidence="4" id="KW-1185">Reference proteome</keyword>
<feature type="compositionally biased region" description="Basic residues" evidence="1">
    <location>
        <begin position="287"/>
        <end position="299"/>
    </location>
</feature>
<feature type="region of interest" description="Disordered" evidence="1">
    <location>
        <begin position="1"/>
        <end position="140"/>
    </location>
</feature>
<organism evidence="3 4">
    <name type="scientific">Rhodotorula taiwanensis</name>
    <dbReference type="NCBI Taxonomy" id="741276"/>
    <lineage>
        <taxon>Eukaryota</taxon>
        <taxon>Fungi</taxon>
        <taxon>Dikarya</taxon>
        <taxon>Basidiomycota</taxon>
        <taxon>Pucciniomycotina</taxon>
        <taxon>Microbotryomycetes</taxon>
        <taxon>Sporidiobolales</taxon>
        <taxon>Sporidiobolaceae</taxon>
        <taxon>Rhodotorula</taxon>
    </lineage>
</organism>
<feature type="compositionally biased region" description="Acidic residues" evidence="1">
    <location>
        <begin position="111"/>
        <end position="126"/>
    </location>
</feature>
<reference evidence="3 4" key="1">
    <citation type="journal article" date="2018" name="Front. Microbiol.">
        <title>Prospects for Fungal Bioremediation of Acidic Radioactive Waste Sites: Characterization and Genome Sequence of Rhodotorula taiwanensis MD1149.</title>
        <authorList>
            <person name="Tkavc R."/>
            <person name="Matrosova V.Y."/>
            <person name="Grichenko O.E."/>
            <person name="Gostincar C."/>
            <person name="Volpe R.P."/>
            <person name="Klimenkova P."/>
            <person name="Gaidamakova E.K."/>
            <person name="Zhou C.E."/>
            <person name="Stewart B.J."/>
            <person name="Lyman M.G."/>
            <person name="Malfatti S.A."/>
            <person name="Rubinfeld B."/>
            <person name="Courtot M."/>
            <person name="Singh J."/>
            <person name="Dalgard C.L."/>
            <person name="Hamilton T."/>
            <person name="Frey K.G."/>
            <person name="Gunde-Cimerman N."/>
            <person name="Dugan L."/>
            <person name="Daly M.J."/>
        </authorList>
    </citation>
    <scope>NUCLEOTIDE SEQUENCE [LARGE SCALE GENOMIC DNA]</scope>
    <source>
        <strain evidence="3 4">MD1149</strain>
    </source>
</reference>
<feature type="region of interest" description="Disordered" evidence="1">
    <location>
        <begin position="222"/>
        <end position="335"/>
    </location>
</feature>
<accession>A0A2S5B5E4</accession>
<evidence type="ECO:0000313" key="4">
    <source>
        <dbReference type="Proteomes" id="UP000237144"/>
    </source>
</evidence>
<keyword evidence="2" id="KW-0472">Membrane</keyword>
<feature type="compositionally biased region" description="Basic and acidic residues" evidence="1">
    <location>
        <begin position="307"/>
        <end position="318"/>
    </location>
</feature>
<evidence type="ECO:0000256" key="1">
    <source>
        <dbReference type="SAM" id="MobiDB-lite"/>
    </source>
</evidence>
<sequence>MAERPPVLHIATAGLNEPVASSSSGSVNVDSRFDRTPADRPASLPRSLSLNSKTRRRDTVTDQDRLHPWTAALKRSASSKRGRANTSTTSLASSATSHSEYATDSAYGTLDEYDDSPGEDADETEGFDGPQWASRSAPGWRDRVERSFQYRAQRRVQAVLDEEEWSRRVERATLSARWQSSDSDTGFVDGALAAGHGTQTSHDQPSGFGGFHLAQRVGAFYGSSDSLASSPTSPSTPSSRSSPEPSEYGDADAAAAASATRLVMRSPRQRLPSFADSSLTSQPTTLSRRHTLPRRRASRSRPSPTKGARDAPAHRDTPSRASGDLASRPHGPFAADVPRRHQLASAASLATLAVSFASTLSTAFRVVPISPVHLRNSPSAAALAVEIGNAALAPFLALPTLPSGVLVGANLYLLAQLEQQTNVRSFRRRLVVGVALWCAIVLLRASLSHVLGRLVGWAHPQLLSTSAIHEVGYGLTPILLAWETMIAIRDRRSPDHATMSILAAGVALPVAAGGSGRWLPLCGAIVGAALGFQQLACGCAQRGVSITWQKRSSVSQPAYILALVLLPLIAHAFAPTSRSTAALDHSFSRLHPTDPTLLTVLLMTAPRPGNPDFLVQTVESWLDAFPAPPIETRAYGHNWTEDSHSPTSVPTSSRIKLIVYTHFAKHDVFDASRARFDADPKARHYIEWHRDPRAFHAQNRLDQRLHVARGLAYTSSHETAYVLLTEDDFPLCSEPQGDGRTGTWHQLQRALVRTNELMPDAGLDGDRSPGHCGLFFATGGSGFAIRRSIAARLPALLLGADDVDGTLREAAAERGEVVLKREGEDADTPDLVIQDCLRGKLPECADLCAPNVAFAPEASARRAGGVLGDRYGKSGLAGTERLLQRHLGYNASTLPGRSYGREEWSCGWRQPFNGEPDVLTV</sequence>
<dbReference type="STRING" id="741276.A0A2S5B5E4"/>
<protein>
    <submittedName>
        <fullName evidence="3">Uncharacterized protein</fullName>
    </submittedName>
</protein>
<feature type="compositionally biased region" description="Basic and acidic residues" evidence="1">
    <location>
        <begin position="57"/>
        <end position="67"/>
    </location>
</feature>
<dbReference type="EMBL" id="PJQD01000063">
    <property type="protein sequence ID" value="POY71999.1"/>
    <property type="molecule type" value="Genomic_DNA"/>
</dbReference>
<name>A0A2S5B5E4_9BASI</name>